<keyword evidence="4" id="KW-1185">Reference proteome</keyword>
<gene>
    <name evidence="3" type="ORF">INT47_008595</name>
</gene>
<feature type="compositionally biased region" description="Low complexity" evidence="1">
    <location>
        <begin position="62"/>
        <end position="76"/>
    </location>
</feature>
<dbReference type="AlphaFoldDB" id="A0A8H7RBB4"/>
<evidence type="ECO:0000313" key="4">
    <source>
        <dbReference type="Proteomes" id="UP000603453"/>
    </source>
</evidence>
<proteinExistence type="predicted"/>
<reference evidence="3" key="1">
    <citation type="submission" date="2020-12" db="EMBL/GenBank/DDBJ databases">
        <title>Metabolic potential, ecology and presence of endohyphal bacteria is reflected in genomic diversity of Mucoromycotina.</title>
        <authorList>
            <person name="Muszewska A."/>
            <person name="Okrasinska A."/>
            <person name="Steczkiewicz K."/>
            <person name="Drgas O."/>
            <person name="Orlowska M."/>
            <person name="Perlinska-Lenart U."/>
            <person name="Aleksandrzak-Piekarczyk T."/>
            <person name="Szatraj K."/>
            <person name="Zielenkiewicz U."/>
            <person name="Pilsyk S."/>
            <person name="Malc E."/>
            <person name="Mieczkowski P."/>
            <person name="Kruszewska J.S."/>
            <person name="Biernat P."/>
            <person name="Pawlowska J."/>
        </authorList>
    </citation>
    <scope>NUCLEOTIDE SEQUENCE</scope>
    <source>
        <strain evidence="3">WA0000017839</strain>
    </source>
</reference>
<feature type="chain" id="PRO_5034898057" evidence="2">
    <location>
        <begin position="16"/>
        <end position="125"/>
    </location>
</feature>
<keyword evidence="2" id="KW-0732">Signal</keyword>
<evidence type="ECO:0000256" key="1">
    <source>
        <dbReference type="SAM" id="MobiDB-lite"/>
    </source>
</evidence>
<dbReference type="EMBL" id="JAEPRD010000030">
    <property type="protein sequence ID" value="KAG2206578.1"/>
    <property type="molecule type" value="Genomic_DNA"/>
</dbReference>
<name>A0A8H7RBB4_9FUNG</name>
<sequence length="125" mass="13996">MFLPYIFTLLMYAMSKLMMDVQDKQTFVGDYVEEITNNPTDPSCIDATCEEISRIKGVEGTSATESNDSSSSLIDPILDDNDLNTAYQERLRLCSKLQKILADKVKASFADTVDDCWKCGACKKE</sequence>
<evidence type="ECO:0000313" key="3">
    <source>
        <dbReference type="EMBL" id="KAG2206578.1"/>
    </source>
</evidence>
<protein>
    <submittedName>
        <fullName evidence="3">Uncharacterized protein</fullName>
    </submittedName>
</protein>
<feature type="signal peptide" evidence="2">
    <location>
        <begin position="1"/>
        <end position="15"/>
    </location>
</feature>
<evidence type="ECO:0000256" key="2">
    <source>
        <dbReference type="SAM" id="SignalP"/>
    </source>
</evidence>
<accession>A0A8H7RBB4</accession>
<organism evidence="3 4">
    <name type="scientific">Mucor saturninus</name>
    <dbReference type="NCBI Taxonomy" id="64648"/>
    <lineage>
        <taxon>Eukaryota</taxon>
        <taxon>Fungi</taxon>
        <taxon>Fungi incertae sedis</taxon>
        <taxon>Mucoromycota</taxon>
        <taxon>Mucoromycotina</taxon>
        <taxon>Mucoromycetes</taxon>
        <taxon>Mucorales</taxon>
        <taxon>Mucorineae</taxon>
        <taxon>Mucoraceae</taxon>
        <taxon>Mucor</taxon>
    </lineage>
</organism>
<feature type="region of interest" description="Disordered" evidence="1">
    <location>
        <begin position="59"/>
        <end position="79"/>
    </location>
</feature>
<comment type="caution">
    <text evidence="3">The sequence shown here is derived from an EMBL/GenBank/DDBJ whole genome shotgun (WGS) entry which is preliminary data.</text>
</comment>
<dbReference type="Proteomes" id="UP000603453">
    <property type="component" value="Unassembled WGS sequence"/>
</dbReference>